<comment type="catalytic activity">
    <reaction evidence="10">
        <text>8-oxo-dGTP + H2O = 8-oxo-dGMP + diphosphate + H(+)</text>
        <dbReference type="Rhea" id="RHEA:31575"/>
        <dbReference type="ChEBI" id="CHEBI:15377"/>
        <dbReference type="ChEBI" id="CHEBI:15378"/>
        <dbReference type="ChEBI" id="CHEBI:33019"/>
        <dbReference type="ChEBI" id="CHEBI:63224"/>
        <dbReference type="ChEBI" id="CHEBI:77896"/>
        <dbReference type="EC" id="3.6.1.55"/>
    </reaction>
</comment>
<proteinExistence type="inferred from homology"/>
<evidence type="ECO:0000256" key="10">
    <source>
        <dbReference type="ARBA" id="ARBA00035861"/>
    </source>
</evidence>
<gene>
    <name evidence="19" type="ORF">C7456_11079</name>
</gene>
<dbReference type="Pfam" id="PF02581">
    <property type="entry name" value="TMP-TENI"/>
    <property type="match status" value="1"/>
</dbReference>
<dbReference type="CDD" id="cd03425">
    <property type="entry name" value="NUDIX_MutT_NudA_like"/>
    <property type="match status" value="1"/>
</dbReference>
<dbReference type="InterPro" id="IPR000086">
    <property type="entry name" value="NUDIX_hydrolase_dom"/>
</dbReference>
<dbReference type="InterPro" id="IPR022998">
    <property type="entry name" value="ThiamineP_synth_TenI"/>
</dbReference>
<evidence type="ECO:0000256" key="15">
    <source>
        <dbReference type="ARBA" id="ARBA00041979"/>
    </source>
</evidence>
<evidence type="ECO:0000256" key="3">
    <source>
        <dbReference type="ARBA" id="ARBA00022457"/>
    </source>
</evidence>
<dbReference type="InterPro" id="IPR015797">
    <property type="entry name" value="NUDIX_hydrolase-like_dom_sf"/>
</dbReference>
<dbReference type="GO" id="GO:0008413">
    <property type="term" value="F:8-oxo-7,8-dihydroguanosine triphosphate pyrophosphatase activity"/>
    <property type="evidence" value="ECO:0007669"/>
    <property type="project" value="TreeGrafter"/>
</dbReference>
<protein>
    <recommendedName>
        <fullName evidence="13">8-oxo-dGTP diphosphatase</fullName>
        <ecNumber evidence="12">3.6.1.55</ecNumber>
    </recommendedName>
    <alternativeName>
        <fullName evidence="16">7,8-dihydro-8-oxoguanine-triphosphatase</fullName>
    </alternativeName>
    <alternativeName>
        <fullName evidence="15">Mutator protein MutT</fullName>
    </alternativeName>
    <alternativeName>
        <fullName evidence="14">dGTP pyrophosphohydrolase</fullName>
    </alternativeName>
</protein>
<keyword evidence="5" id="KW-0479">Metal-binding</keyword>
<keyword evidence="4" id="KW-0235">DNA replication</keyword>
<dbReference type="PANTHER" id="PTHR47707:SF1">
    <property type="entry name" value="NUDIX HYDROLASE FAMILY PROTEIN"/>
    <property type="match status" value="1"/>
</dbReference>
<dbReference type="EC" id="3.6.1.55" evidence="12"/>
<dbReference type="GO" id="GO:0046872">
    <property type="term" value="F:metal ion binding"/>
    <property type="evidence" value="ECO:0007669"/>
    <property type="project" value="UniProtKB-KW"/>
</dbReference>
<dbReference type="GO" id="GO:0006260">
    <property type="term" value="P:DNA replication"/>
    <property type="evidence" value="ECO:0007669"/>
    <property type="project" value="UniProtKB-KW"/>
</dbReference>
<evidence type="ECO:0000256" key="9">
    <source>
        <dbReference type="ARBA" id="ARBA00023204"/>
    </source>
</evidence>
<keyword evidence="6" id="KW-0227">DNA damage</keyword>
<comment type="cofactor">
    <cofactor evidence="1">
        <name>Mg(2+)</name>
        <dbReference type="ChEBI" id="CHEBI:18420"/>
    </cofactor>
</comment>
<dbReference type="Pfam" id="PF00293">
    <property type="entry name" value="NUDIX"/>
    <property type="match status" value="1"/>
</dbReference>
<organism evidence="19 20">
    <name type="scientific">Fulvimonas soli</name>
    <dbReference type="NCBI Taxonomy" id="155197"/>
    <lineage>
        <taxon>Bacteria</taxon>
        <taxon>Pseudomonadati</taxon>
        <taxon>Pseudomonadota</taxon>
        <taxon>Gammaproteobacteria</taxon>
        <taxon>Lysobacterales</taxon>
        <taxon>Rhodanobacteraceae</taxon>
        <taxon>Fulvimonas</taxon>
    </lineage>
</organism>
<dbReference type="InterPro" id="IPR047127">
    <property type="entry name" value="MutT-like"/>
</dbReference>
<name>A0A316HTR3_9GAMM</name>
<dbReference type="EMBL" id="QGHC01000010">
    <property type="protein sequence ID" value="PWK84778.1"/>
    <property type="molecule type" value="Genomic_DNA"/>
</dbReference>
<keyword evidence="3" id="KW-0515">Mutator protein</keyword>
<dbReference type="InterPro" id="IPR020476">
    <property type="entry name" value="Nudix_hydrolase"/>
</dbReference>
<dbReference type="NCBIfam" id="NF006530">
    <property type="entry name" value="PRK08999.1"/>
    <property type="match status" value="1"/>
</dbReference>
<accession>A0A316HTR3</accession>
<dbReference type="InterPro" id="IPR036206">
    <property type="entry name" value="ThiamineP_synth_sf"/>
</dbReference>
<dbReference type="Gene3D" id="3.90.79.10">
    <property type="entry name" value="Nucleoside Triphosphate Pyrophosphohydrolase"/>
    <property type="match status" value="1"/>
</dbReference>
<dbReference type="PROSITE" id="PS00893">
    <property type="entry name" value="NUDIX_BOX"/>
    <property type="match status" value="1"/>
</dbReference>
<keyword evidence="7 17" id="KW-0378">Hydrolase</keyword>
<keyword evidence="9" id="KW-0234">DNA repair</keyword>
<evidence type="ECO:0000256" key="4">
    <source>
        <dbReference type="ARBA" id="ARBA00022705"/>
    </source>
</evidence>
<comment type="caution">
    <text evidence="19">The sequence shown here is derived from an EMBL/GenBank/DDBJ whole genome shotgun (WGS) entry which is preliminary data.</text>
</comment>
<reference evidence="19 20" key="1">
    <citation type="submission" date="2018-05" db="EMBL/GenBank/DDBJ databases">
        <title>Genomic Encyclopedia of Type Strains, Phase IV (KMG-IV): sequencing the most valuable type-strain genomes for metagenomic binning, comparative biology and taxonomic classification.</title>
        <authorList>
            <person name="Goeker M."/>
        </authorList>
    </citation>
    <scope>NUCLEOTIDE SEQUENCE [LARGE SCALE GENOMIC DNA]</scope>
    <source>
        <strain evidence="19 20">DSM 14263</strain>
    </source>
</reference>
<evidence type="ECO:0000256" key="11">
    <source>
        <dbReference type="ARBA" id="ARBA00036904"/>
    </source>
</evidence>
<sequence>MGMPLHVMAGVLLDAGGRVLLAQRPPGKQLAGAWEFPGGKLEPGETPRDALARELREELGVALREAGPLIRVPWRHESRELLLDAWTVRAWDGEPAPLDGQALRWRLPDEIDPAALAPADRPILQALRLPPHYPITPSDLEPSLEVEALACLRRAILGGARMLQLRLPRWPLARVRELAAELLPMAQEYGARLLLNADIEGARRLGIGVHLKAAQLRELDARPLPWRQPVGASCHDEAGLALAARLGADFATLSPVAATASHPGQPPLGWERFRAAAEAAALPVYALGGMVPADAARARDMAGQGVAGIRGFWAD</sequence>
<evidence type="ECO:0000256" key="14">
    <source>
        <dbReference type="ARBA" id="ARBA00041592"/>
    </source>
</evidence>
<dbReference type="PROSITE" id="PS51462">
    <property type="entry name" value="NUDIX"/>
    <property type="match status" value="1"/>
</dbReference>
<evidence type="ECO:0000256" key="7">
    <source>
        <dbReference type="ARBA" id="ARBA00022801"/>
    </source>
</evidence>
<evidence type="ECO:0000259" key="18">
    <source>
        <dbReference type="PROSITE" id="PS51462"/>
    </source>
</evidence>
<dbReference type="GO" id="GO:0006281">
    <property type="term" value="P:DNA repair"/>
    <property type="evidence" value="ECO:0007669"/>
    <property type="project" value="UniProtKB-KW"/>
</dbReference>
<evidence type="ECO:0000313" key="19">
    <source>
        <dbReference type="EMBL" id="PWK84778.1"/>
    </source>
</evidence>
<evidence type="ECO:0000256" key="16">
    <source>
        <dbReference type="ARBA" id="ARBA00042798"/>
    </source>
</evidence>
<dbReference type="PANTHER" id="PTHR47707">
    <property type="entry name" value="8-OXO-DGTP DIPHOSPHATASE"/>
    <property type="match status" value="1"/>
</dbReference>
<dbReference type="SUPFAM" id="SSF55811">
    <property type="entry name" value="Nudix"/>
    <property type="match status" value="1"/>
</dbReference>
<dbReference type="AlphaFoldDB" id="A0A316HTR3"/>
<evidence type="ECO:0000256" key="17">
    <source>
        <dbReference type="RuleBase" id="RU003476"/>
    </source>
</evidence>
<dbReference type="InterPro" id="IPR020084">
    <property type="entry name" value="NUDIX_hydrolase_CS"/>
</dbReference>
<keyword evidence="20" id="KW-1185">Reference proteome</keyword>
<dbReference type="PRINTS" id="PR00502">
    <property type="entry name" value="NUDIXFAMILY"/>
</dbReference>
<comment type="catalytic activity">
    <reaction evidence="11">
        <text>8-oxo-GTP + H2O = 8-oxo-GMP + diphosphate + H(+)</text>
        <dbReference type="Rhea" id="RHEA:67616"/>
        <dbReference type="ChEBI" id="CHEBI:15377"/>
        <dbReference type="ChEBI" id="CHEBI:15378"/>
        <dbReference type="ChEBI" id="CHEBI:33019"/>
        <dbReference type="ChEBI" id="CHEBI:143553"/>
        <dbReference type="ChEBI" id="CHEBI:145694"/>
    </reaction>
</comment>
<dbReference type="InterPro" id="IPR013785">
    <property type="entry name" value="Aldolase_TIM"/>
</dbReference>
<evidence type="ECO:0000256" key="5">
    <source>
        <dbReference type="ARBA" id="ARBA00022723"/>
    </source>
</evidence>
<dbReference type="GO" id="GO:0035539">
    <property type="term" value="F:8-oxo-7,8-dihydrodeoxyguanosine triphosphate pyrophosphatase activity"/>
    <property type="evidence" value="ECO:0007669"/>
    <property type="project" value="UniProtKB-EC"/>
</dbReference>
<dbReference type="GO" id="GO:0044716">
    <property type="term" value="F:8-oxo-GDP phosphatase activity"/>
    <property type="evidence" value="ECO:0007669"/>
    <property type="project" value="TreeGrafter"/>
</dbReference>
<evidence type="ECO:0000256" key="1">
    <source>
        <dbReference type="ARBA" id="ARBA00001946"/>
    </source>
</evidence>
<dbReference type="SUPFAM" id="SSF51391">
    <property type="entry name" value="Thiamin phosphate synthase"/>
    <property type="match status" value="1"/>
</dbReference>
<dbReference type="GO" id="GO:0009228">
    <property type="term" value="P:thiamine biosynthetic process"/>
    <property type="evidence" value="ECO:0007669"/>
    <property type="project" value="UniProtKB-KW"/>
</dbReference>
<evidence type="ECO:0000256" key="8">
    <source>
        <dbReference type="ARBA" id="ARBA00022842"/>
    </source>
</evidence>
<evidence type="ECO:0000313" key="20">
    <source>
        <dbReference type="Proteomes" id="UP000245812"/>
    </source>
</evidence>
<evidence type="ECO:0000256" key="13">
    <source>
        <dbReference type="ARBA" id="ARBA00040794"/>
    </source>
</evidence>
<dbReference type="GO" id="GO:0044715">
    <property type="term" value="F:8-oxo-dGDP phosphatase activity"/>
    <property type="evidence" value="ECO:0007669"/>
    <property type="project" value="TreeGrafter"/>
</dbReference>
<dbReference type="Proteomes" id="UP000245812">
    <property type="component" value="Unassembled WGS sequence"/>
</dbReference>
<dbReference type="Gene3D" id="3.20.20.70">
    <property type="entry name" value="Aldolase class I"/>
    <property type="match status" value="1"/>
</dbReference>
<feature type="domain" description="Nudix hydrolase" evidence="18">
    <location>
        <begin position="4"/>
        <end position="129"/>
    </location>
</feature>
<dbReference type="RefSeq" id="WP_245889871.1">
    <property type="nucleotide sequence ID" value="NZ_MSZV01000025.1"/>
</dbReference>
<evidence type="ECO:0000256" key="2">
    <source>
        <dbReference type="ARBA" id="ARBA00005582"/>
    </source>
</evidence>
<evidence type="ECO:0000256" key="6">
    <source>
        <dbReference type="ARBA" id="ARBA00022763"/>
    </source>
</evidence>
<dbReference type="CDD" id="cd00564">
    <property type="entry name" value="TMP_TenI"/>
    <property type="match status" value="1"/>
</dbReference>
<evidence type="ECO:0000256" key="12">
    <source>
        <dbReference type="ARBA" id="ARBA00038905"/>
    </source>
</evidence>
<comment type="similarity">
    <text evidence="2 17">Belongs to the Nudix hydrolase family.</text>
</comment>
<keyword evidence="8" id="KW-0460">Magnesium</keyword>